<dbReference type="EMBL" id="LDIR01000001">
    <property type="protein sequence ID" value="OCL93291.1"/>
    <property type="molecule type" value="Genomic_DNA"/>
</dbReference>
<keyword evidence="4" id="KW-1185">Reference proteome</keyword>
<reference evidence="3 5" key="3">
    <citation type="submission" date="2019-09" db="EMBL/GenBank/DDBJ databases">
        <title>Taxonomic note: a critical rebuttal of the proposed division of the genus Arcobacter into six genera, emended descriptions of Arcobacter anaerophilus and the genus Arcobacter, and an assessment of genus-level boundaries for Epsilonproteobacteria using in silico genomic comparator tools.</title>
        <authorList>
            <person name="On S.L.W."/>
            <person name="Miller W.G."/>
            <person name="Biggs P."/>
            <person name="Cornelius A."/>
            <person name="Vandamme P."/>
        </authorList>
    </citation>
    <scope>NUCLEOTIDE SEQUENCE [LARGE SCALE GENOMIC DNA]</scope>
    <source>
        <strain evidence="3 5">CCUG 56899</strain>
    </source>
</reference>
<dbReference type="RefSeq" id="WP_083196018.1">
    <property type="nucleotide sequence ID" value="NZ_CP036246.2"/>
</dbReference>
<protein>
    <recommendedName>
        <fullName evidence="1">Antitoxin SocA-like Panacea domain-containing protein</fullName>
    </recommendedName>
</protein>
<name>A0A1C0B0A1_9BACT</name>
<gene>
    <name evidence="2" type="ORF">AAX28_00834</name>
    <name evidence="3" type="ORF">APORC_0679</name>
</gene>
<evidence type="ECO:0000259" key="1">
    <source>
        <dbReference type="Pfam" id="PF13274"/>
    </source>
</evidence>
<dbReference type="Proteomes" id="UP000322644">
    <property type="component" value="Chromosome"/>
</dbReference>
<proteinExistence type="predicted"/>
<reference evidence="3 5" key="2">
    <citation type="submission" date="2019-09" db="EMBL/GenBank/DDBJ databases">
        <title>Complete genome sequencing of four Arcobacter species reveals a diverse suite of mobile elements.</title>
        <authorList>
            <person name="Miller W.G."/>
            <person name="Yee E."/>
            <person name="Bono J.L."/>
        </authorList>
    </citation>
    <scope>NUCLEOTIDE SEQUENCE [LARGE SCALE GENOMIC DNA]</scope>
    <source>
        <strain evidence="3 5">CCUG 56899</strain>
    </source>
</reference>
<dbReference type="InterPro" id="IPR025272">
    <property type="entry name" value="SocA_Panacea"/>
</dbReference>
<dbReference type="EMBL" id="CP036246">
    <property type="protein sequence ID" value="QEP40294.1"/>
    <property type="molecule type" value="Genomic_DNA"/>
</dbReference>
<evidence type="ECO:0000313" key="5">
    <source>
        <dbReference type="Proteomes" id="UP000322644"/>
    </source>
</evidence>
<evidence type="ECO:0000313" key="3">
    <source>
        <dbReference type="EMBL" id="QEP40294.1"/>
    </source>
</evidence>
<dbReference type="Pfam" id="PF13274">
    <property type="entry name" value="SocA_Panacea"/>
    <property type="match status" value="1"/>
</dbReference>
<reference evidence="2 4" key="1">
    <citation type="submission" date="2015-05" db="EMBL/GenBank/DDBJ databases">
        <authorList>
            <person name="Rovetto F."/>
            <person name="Cocolin L."/>
            <person name="Illeghems K."/>
            <person name="Van Nieuwerburgh F."/>
            <person name="Houf K."/>
        </authorList>
    </citation>
    <scope>NUCLEOTIDE SEQUENCE [LARGE SCALE GENOMIC DNA]</scope>
    <source>
        <strain evidence="2 4">117434</strain>
    </source>
</reference>
<evidence type="ECO:0000313" key="4">
    <source>
        <dbReference type="Proteomes" id="UP000093159"/>
    </source>
</evidence>
<sequence length="165" mass="19607">MINITKLANIILYLIHKQVKSLNHKKLELLLFFIEKNHIDFCGKKVINESFIKTPRGVKALVLDDLFSIILEEKVFDEEDEDDRIFFIQELMDFLDIEIVEKETYKELLFYKLEEDFDESLFSQSEMKTITKVLNEYKDTSVRNLANECFSLEIVRKTNKDEVVL</sequence>
<accession>A0A1C0B0A1</accession>
<feature type="domain" description="Antitoxin SocA-like Panacea" evidence="1">
    <location>
        <begin position="30"/>
        <end position="146"/>
    </location>
</feature>
<dbReference type="OrthoDB" id="5348420at2"/>
<dbReference type="KEGG" id="apoc:APORC_0679"/>
<dbReference type="Proteomes" id="UP000093159">
    <property type="component" value="Unassembled WGS sequence"/>
</dbReference>
<organism evidence="3 5">
    <name type="scientific">Arcobacter porcinus</name>
    <dbReference type="NCBI Taxonomy" id="1935204"/>
    <lineage>
        <taxon>Bacteria</taxon>
        <taxon>Pseudomonadati</taxon>
        <taxon>Campylobacterota</taxon>
        <taxon>Epsilonproteobacteria</taxon>
        <taxon>Campylobacterales</taxon>
        <taxon>Arcobacteraceae</taxon>
        <taxon>Arcobacter</taxon>
    </lineage>
</organism>
<dbReference type="AlphaFoldDB" id="A0A1C0B0A1"/>
<evidence type="ECO:0000313" key="2">
    <source>
        <dbReference type="EMBL" id="OCL93291.1"/>
    </source>
</evidence>